<keyword evidence="1 7" id="KW-1003">Cell membrane</keyword>
<proteinExistence type="inferred from homology"/>
<keyword evidence="4 7" id="KW-1133">Transmembrane helix</keyword>
<gene>
    <name evidence="7 10" type="primary">ftsL</name>
    <name evidence="10" type="ORF">JZO70_19020</name>
</gene>
<evidence type="ECO:0000256" key="2">
    <source>
        <dbReference type="ARBA" id="ARBA00022618"/>
    </source>
</evidence>
<keyword evidence="6 7" id="KW-0131">Cell cycle</keyword>
<accession>A0ABS3LF50</accession>
<comment type="similarity">
    <text evidence="7">Belongs to the FtsL family.</text>
</comment>
<feature type="region of interest" description="Disordered" evidence="9">
    <location>
        <begin position="1"/>
        <end position="24"/>
    </location>
</feature>
<feature type="compositionally biased region" description="Basic and acidic residues" evidence="9">
    <location>
        <begin position="96"/>
        <end position="107"/>
    </location>
</feature>
<dbReference type="EMBL" id="JAFREM010000031">
    <property type="protein sequence ID" value="MBO1308276.1"/>
    <property type="molecule type" value="Genomic_DNA"/>
</dbReference>
<comment type="subcellular location">
    <subcellularLocation>
        <location evidence="7">Cell membrane</location>
        <topology evidence="7">Single-pass type II membrane protein</topology>
    </subcellularLocation>
    <text evidence="7">Localizes to the division septum where it forms a ring structure.</text>
</comment>
<feature type="transmembrane region" description="Helical" evidence="7">
    <location>
        <begin position="46"/>
        <end position="63"/>
    </location>
</feature>
<evidence type="ECO:0000256" key="1">
    <source>
        <dbReference type="ARBA" id="ARBA00022475"/>
    </source>
</evidence>
<protein>
    <recommendedName>
        <fullName evidence="7 8">Cell division protein FtsL</fullName>
    </recommendedName>
</protein>
<sequence length="126" mass="14455">MAELKNNQHQQFDYAQPEQPIQTPDSFEVFVSPADRLKKISRIEKIVAVGLLAMLISMAIVMVNTRNEISKTQNDITNTQTEIDQKERTATQLQQEKNELSRSDRLKEVAEKDGLSINDENLRKVK</sequence>
<evidence type="ECO:0000256" key="8">
    <source>
        <dbReference type="NCBIfam" id="TIGR02209"/>
    </source>
</evidence>
<reference evidence="10 11" key="1">
    <citation type="submission" date="2021-03" db="EMBL/GenBank/DDBJ databases">
        <title>Enterococcal diversity collection.</title>
        <authorList>
            <person name="Gilmore M.S."/>
            <person name="Schwartzman J."/>
            <person name="Van Tyne D."/>
            <person name="Martin M."/>
            <person name="Earl A.M."/>
            <person name="Manson A.L."/>
            <person name="Straub T."/>
            <person name="Salamzade R."/>
            <person name="Saavedra J."/>
            <person name="Lebreton F."/>
            <person name="Prichula J."/>
            <person name="Schaufler K."/>
            <person name="Gaca A."/>
            <person name="Sgardioli B."/>
            <person name="Wagenaar J."/>
            <person name="Strong T."/>
        </authorList>
    </citation>
    <scope>NUCLEOTIDE SEQUENCE [LARGE SCALE GENOMIC DNA]</scope>
    <source>
        <strain evidence="10 11">669A</strain>
    </source>
</reference>
<keyword evidence="3 7" id="KW-0812">Transmembrane</keyword>
<evidence type="ECO:0000313" key="11">
    <source>
        <dbReference type="Proteomes" id="UP000664601"/>
    </source>
</evidence>
<keyword evidence="5 7" id="KW-0472">Membrane</keyword>
<dbReference type="GO" id="GO:0051301">
    <property type="term" value="P:cell division"/>
    <property type="evidence" value="ECO:0007669"/>
    <property type="project" value="UniProtKB-KW"/>
</dbReference>
<evidence type="ECO:0000313" key="10">
    <source>
        <dbReference type="EMBL" id="MBO1308276.1"/>
    </source>
</evidence>
<organism evidence="10 11">
    <name type="scientific">Candidatus Enterococcus moelleringii</name>
    <dbReference type="NCBI Taxonomy" id="2815325"/>
    <lineage>
        <taxon>Bacteria</taxon>
        <taxon>Bacillati</taxon>
        <taxon>Bacillota</taxon>
        <taxon>Bacilli</taxon>
        <taxon>Lactobacillales</taxon>
        <taxon>Enterococcaceae</taxon>
        <taxon>Enterococcus</taxon>
    </lineage>
</organism>
<keyword evidence="11" id="KW-1185">Reference proteome</keyword>
<comment type="function">
    <text evidence="7">Essential cell division protein.</text>
</comment>
<evidence type="ECO:0000256" key="4">
    <source>
        <dbReference type="ARBA" id="ARBA00022989"/>
    </source>
</evidence>
<evidence type="ECO:0000256" key="5">
    <source>
        <dbReference type="ARBA" id="ARBA00023136"/>
    </source>
</evidence>
<feature type="region of interest" description="Disordered" evidence="9">
    <location>
        <begin position="80"/>
        <end position="107"/>
    </location>
</feature>
<dbReference type="InterPro" id="IPR011922">
    <property type="entry name" value="Cell_div_FtsL"/>
</dbReference>
<dbReference type="HAMAP" id="MF_00910">
    <property type="entry name" value="FtsL"/>
    <property type="match status" value="1"/>
</dbReference>
<dbReference type="Proteomes" id="UP000664601">
    <property type="component" value="Unassembled WGS sequence"/>
</dbReference>
<dbReference type="RefSeq" id="WP_207675268.1">
    <property type="nucleotide sequence ID" value="NZ_JAFREM010000031.1"/>
</dbReference>
<evidence type="ECO:0000256" key="9">
    <source>
        <dbReference type="SAM" id="MobiDB-lite"/>
    </source>
</evidence>
<dbReference type="InterPro" id="IPR007060">
    <property type="entry name" value="FtsL/DivIC"/>
</dbReference>
<keyword evidence="2 7" id="KW-0132">Cell division</keyword>
<evidence type="ECO:0000256" key="6">
    <source>
        <dbReference type="ARBA" id="ARBA00023306"/>
    </source>
</evidence>
<name>A0ABS3LF50_9ENTE</name>
<evidence type="ECO:0000256" key="7">
    <source>
        <dbReference type="HAMAP-Rule" id="MF_00910"/>
    </source>
</evidence>
<evidence type="ECO:0000256" key="3">
    <source>
        <dbReference type="ARBA" id="ARBA00022692"/>
    </source>
</evidence>
<dbReference type="Pfam" id="PF04977">
    <property type="entry name" value="DivIC"/>
    <property type="match status" value="1"/>
</dbReference>
<dbReference type="NCBIfam" id="TIGR02209">
    <property type="entry name" value="ftsL_broad"/>
    <property type="match status" value="1"/>
</dbReference>
<comment type="caution">
    <text evidence="10">The sequence shown here is derived from an EMBL/GenBank/DDBJ whole genome shotgun (WGS) entry which is preliminary data.</text>
</comment>